<organism evidence="1 2">
    <name type="scientific">Caballeronia pedi</name>
    <dbReference type="NCBI Taxonomy" id="1777141"/>
    <lineage>
        <taxon>Bacteria</taxon>
        <taxon>Pseudomonadati</taxon>
        <taxon>Pseudomonadota</taxon>
        <taxon>Betaproteobacteria</taxon>
        <taxon>Burkholderiales</taxon>
        <taxon>Burkholderiaceae</taxon>
        <taxon>Caballeronia</taxon>
    </lineage>
</organism>
<dbReference type="Proteomes" id="UP000054911">
    <property type="component" value="Unassembled WGS sequence"/>
</dbReference>
<protein>
    <submittedName>
        <fullName evidence="1">Uncharacterized protein</fullName>
    </submittedName>
</protein>
<accession>A0A158E6G2</accession>
<name>A0A158E6G2_9BURK</name>
<dbReference type="AlphaFoldDB" id="A0A158E6G2"/>
<dbReference type="EMBL" id="FCOE02000073">
    <property type="protein sequence ID" value="SAL02006.1"/>
    <property type="molecule type" value="Genomic_DNA"/>
</dbReference>
<comment type="caution">
    <text evidence="1">The sequence shown here is derived from an EMBL/GenBank/DDBJ whole genome shotgun (WGS) entry which is preliminary data.</text>
</comment>
<evidence type="ECO:0000313" key="2">
    <source>
        <dbReference type="Proteomes" id="UP000054911"/>
    </source>
</evidence>
<evidence type="ECO:0000313" key="1">
    <source>
        <dbReference type="EMBL" id="SAL02006.1"/>
    </source>
</evidence>
<keyword evidence="2" id="KW-1185">Reference proteome</keyword>
<proteinExistence type="predicted"/>
<sequence>MFVIGSVTAFGCEIWKIAADVITRPQSAFTPASYWFDLYGANACPAFAVPAGAVPPLLRPDVKLPYTEIFDSGLTTMPASGVIACRSIELCCTPVVGS</sequence>
<reference evidence="1" key="1">
    <citation type="submission" date="2016-01" db="EMBL/GenBank/DDBJ databases">
        <authorList>
            <person name="Peeters C."/>
        </authorList>
    </citation>
    <scope>NUCLEOTIDE SEQUENCE [LARGE SCALE GENOMIC DNA]</scope>
    <source>
        <strain evidence="1">LMG 29323</strain>
    </source>
</reference>
<gene>
    <name evidence="1" type="ORF">AWB80_08253</name>
</gene>